<dbReference type="InterPro" id="IPR050365">
    <property type="entry name" value="TIM50"/>
</dbReference>
<dbReference type="InterPro" id="IPR036412">
    <property type="entry name" value="HAD-like_sf"/>
</dbReference>
<name>A0A2N9I8X2_FAGSY</name>
<dbReference type="NCBIfam" id="TIGR02251">
    <property type="entry name" value="HIF-SF_euk"/>
    <property type="match status" value="1"/>
</dbReference>
<dbReference type="EMBL" id="OIVN01004990">
    <property type="protein sequence ID" value="SPD20291.1"/>
    <property type="molecule type" value="Genomic_DNA"/>
</dbReference>
<dbReference type="AlphaFoldDB" id="A0A2N9I8X2"/>
<organism evidence="2">
    <name type="scientific">Fagus sylvatica</name>
    <name type="common">Beechnut</name>
    <dbReference type="NCBI Taxonomy" id="28930"/>
    <lineage>
        <taxon>Eukaryota</taxon>
        <taxon>Viridiplantae</taxon>
        <taxon>Streptophyta</taxon>
        <taxon>Embryophyta</taxon>
        <taxon>Tracheophyta</taxon>
        <taxon>Spermatophyta</taxon>
        <taxon>Magnoliopsida</taxon>
        <taxon>eudicotyledons</taxon>
        <taxon>Gunneridae</taxon>
        <taxon>Pentapetalae</taxon>
        <taxon>rosids</taxon>
        <taxon>fabids</taxon>
        <taxon>Fagales</taxon>
        <taxon>Fagaceae</taxon>
        <taxon>Fagus</taxon>
    </lineage>
</organism>
<gene>
    <name evidence="2" type="ORF">FSB_LOCUS48173</name>
</gene>
<dbReference type="Pfam" id="PF03031">
    <property type="entry name" value="NIF"/>
    <property type="match status" value="1"/>
</dbReference>
<evidence type="ECO:0000259" key="1">
    <source>
        <dbReference type="PROSITE" id="PS50969"/>
    </source>
</evidence>
<dbReference type="GO" id="GO:0016791">
    <property type="term" value="F:phosphatase activity"/>
    <property type="evidence" value="ECO:0007669"/>
    <property type="project" value="InterPro"/>
</dbReference>
<evidence type="ECO:0000313" key="2">
    <source>
        <dbReference type="EMBL" id="SPD20291.1"/>
    </source>
</evidence>
<protein>
    <recommendedName>
        <fullName evidence="1">FCP1 homology domain-containing protein</fullName>
    </recommendedName>
</protein>
<dbReference type="InterPro" id="IPR023214">
    <property type="entry name" value="HAD_sf"/>
</dbReference>
<proteinExistence type="predicted"/>
<dbReference type="FunFam" id="3.40.50.1000:FF:000112">
    <property type="entry name" value="CTD small phosphatase-like protein 2"/>
    <property type="match status" value="1"/>
</dbReference>
<sequence length="321" mass="36497">MAHQMWEAEVNSGRPVQAWRAVVDWVAFLLQLILQILRGTPSVAHFVFSYISIRAPSHFLASASSIHAFKPLPLVEQEHEHELELELSPPSVPTAHVSVDTCVGQNDDVEDDHCIEKLTVVLDLDETLVCAYETSSVPAMIHTQAMEAGLKWFEIQCVSSDKDFEGKQKINYVTVFERPGLNEFLEQISKFADLILFTAGLEGYARPLVDKIDVENRFSLRLYRPSTVSTEYREHVKDLSCLSKNLSRMVIVDNNPFSFLKQPLNGIPCVPFSAGQPYDDQLLKVLLPLLKNLSLQKDVRPVLYERFHMPEWFRMQGIPVC</sequence>
<dbReference type="InterPro" id="IPR004274">
    <property type="entry name" value="FCP1_dom"/>
</dbReference>
<dbReference type="SMART" id="SM00577">
    <property type="entry name" value="CPDc"/>
    <property type="match status" value="1"/>
</dbReference>
<feature type="domain" description="FCP1 homology" evidence="1">
    <location>
        <begin position="113"/>
        <end position="293"/>
    </location>
</feature>
<dbReference type="CDD" id="cd07521">
    <property type="entry name" value="HAD_FCP1-like"/>
    <property type="match status" value="1"/>
</dbReference>
<dbReference type="InterPro" id="IPR011948">
    <property type="entry name" value="Dullard_phosphatase"/>
</dbReference>
<dbReference type="PROSITE" id="PS50969">
    <property type="entry name" value="FCP1"/>
    <property type="match status" value="1"/>
</dbReference>
<dbReference type="PANTHER" id="PTHR12210">
    <property type="entry name" value="DULLARD PROTEIN PHOSPHATASE"/>
    <property type="match status" value="1"/>
</dbReference>
<dbReference type="Gene3D" id="3.40.50.1000">
    <property type="entry name" value="HAD superfamily/HAD-like"/>
    <property type="match status" value="1"/>
</dbReference>
<reference evidence="2" key="1">
    <citation type="submission" date="2018-02" db="EMBL/GenBank/DDBJ databases">
        <authorList>
            <person name="Cohen D.B."/>
            <person name="Kent A.D."/>
        </authorList>
    </citation>
    <scope>NUCLEOTIDE SEQUENCE</scope>
</reference>
<accession>A0A2N9I8X2</accession>
<dbReference type="SUPFAM" id="SSF56784">
    <property type="entry name" value="HAD-like"/>
    <property type="match status" value="1"/>
</dbReference>